<keyword evidence="2" id="KW-0227">DNA damage</keyword>
<gene>
    <name evidence="6" type="ORF">WOLCODRAFT_121960</name>
</gene>
<dbReference type="GO" id="GO:0008725">
    <property type="term" value="F:DNA-3-methyladenine glycosylase activity"/>
    <property type="evidence" value="ECO:0007669"/>
    <property type="project" value="TreeGrafter"/>
</dbReference>
<dbReference type="Gene3D" id="1.10.340.30">
    <property type="entry name" value="Hypothetical protein, domain 2"/>
    <property type="match status" value="1"/>
</dbReference>
<dbReference type="GO" id="GO:0032131">
    <property type="term" value="F:alkylated DNA binding"/>
    <property type="evidence" value="ECO:0007669"/>
    <property type="project" value="TreeGrafter"/>
</dbReference>
<dbReference type="GO" id="GO:0043916">
    <property type="term" value="F:DNA-7-methylguanine glycosylase activity"/>
    <property type="evidence" value="ECO:0007669"/>
    <property type="project" value="TreeGrafter"/>
</dbReference>
<dbReference type="PANTHER" id="PTHR43003">
    <property type="entry name" value="DNA-3-METHYLADENINE GLYCOSYLASE"/>
    <property type="match status" value="1"/>
</dbReference>
<evidence type="ECO:0000313" key="7">
    <source>
        <dbReference type="Proteomes" id="UP000218811"/>
    </source>
</evidence>
<name>A0A2H3JMQ1_WOLCO</name>
<protein>
    <submittedName>
        <fullName evidence="6">DNA glycosylase</fullName>
    </submittedName>
</protein>
<dbReference type="AlphaFoldDB" id="A0A2H3JMQ1"/>
<dbReference type="PANTHER" id="PTHR43003:SF5">
    <property type="entry name" value="DNA-3-METHYLADENINE GLYCOSYLASE"/>
    <property type="match status" value="1"/>
</dbReference>
<keyword evidence="3" id="KW-0234">DNA repair</keyword>
<dbReference type="FunFam" id="1.10.340.30:FF:000004">
    <property type="entry name" value="DNA-3-methyladenine glycosylase II"/>
    <property type="match status" value="1"/>
</dbReference>
<dbReference type="InterPro" id="IPR011257">
    <property type="entry name" value="DNA_glycosylase"/>
</dbReference>
<dbReference type="GO" id="GO:0006285">
    <property type="term" value="P:base-excision repair, AP site formation"/>
    <property type="evidence" value="ECO:0007669"/>
    <property type="project" value="TreeGrafter"/>
</dbReference>
<dbReference type="STRING" id="742152.A0A2H3JMQ1"/>
<dbReference type="GO" id="GO:0006307">
    <property type="term" value="P:DNA alkylation repair"/>
    <property type="evidence" value="ECO:0007669"/>
    <property type="project" value="TreeGrafter"/>
</dbReference>
<dbReference type="GO" id="GO:0032993">
    <property type="term" value="C:protein-DNA complex"/>
    <property type="evidence" value="ECO:0007669"/>
    <property type="project" value="TreeGrafter"/>
</dbReference>
<feature type="domain" description="HhH-GPD" evidence="5">
    <location>
        <begin position="150"/>
        <end position="307"/>
    </location>
</feature>
<evidence type="ECO:0000256" key="3">
    <source>
        <dbReference type="ARBA" id="ARBA00023204"/>
    </source>
</evidence>
<comment type="similarity">
    <text evidence="1">Belongs to the alkylbase DNA glycosidase AlkA family.</text>
</comment>
<evidence type="ECO:0000256" key="4">
    <source>
        <dbReference type="SAM" id="MobiDB-lite"/>
    </source>
</evidence>
<evidence type="ECO:0000256" key="1">
    <source>
        <dbReference type="ARBA" id="ARBA00010817"/>
    </source>
</evidence>
<organism evidence="6 7">
    <name type="scientific">Wolfiporia cocos (strain MD-104)</name>
    <name type="common">Brown rot fungus</name>
    <dbReference type="NCBI Taxonomy" id="742152"/>
    <lineage>
        <taxon>Eukaryota</taxon>
        <taxon>Fungi</taxon>
        <taxon>Dikarya</taxon>
        <taxon>Basidiomycota</taxon>
        <taxon>Agaricomycotina</taxon>
        <taxon>Agaricomycetes</taxon>
        <taxon>Polyporales</taxon>
        <taxon>Phaeolaceae</taxon>
        <taxon>Wolfiporia</taxon>
    </lineage>
</organism>
<dbReference type="Gene3D" id="1.10.1670.40">
    <property type="match status" value="2"/>
</dbReference>
<dbReference type="CDD" id="cd00056">
    <property type="entry name" value="ENDO3c"/>
    <property type="match status" value="1"/>
</dbReference>
<evidence type="ECO:0000256" key="2">
    <source>
        <dbReference type="ARBA" id="ARBA00022763"/>
    </source>
</evidence>
<dbReference type="Pfam" id="PF00730">
    <property type="entry name" value="HhH-GPD"/>
    <property type="match status" value="1"/>
</dbReference>
<evidence type="ECO:0000313" key="6">
    <source>
        <dbReference type="EMBL" id="PCH43456.1"/>
    </source>
</evidence>
<feature type="region of interest" description="Disordered" evidence="4">
    <location>
        <begin position="294"/>
        <end position="387"/>
    </location>
</feature>
<keyword evidence="7" id="KW-1185">Reference proteome</keyword>
<evidence type="ECO:0000259" key="5">
    <source>
        <dbReference type="SMART" id="SM00478"/>
    </source>
</evidence>
<sequence>MPPVTRSASRAASTNAAVSAPAPAAEAKEPVPAKTAFGRKRKASNENETASTTPRKKVKVKSGTAPADAPAAESGASTASNSRAQQDALADAESAPVLVPAVLSFSFDDAKAHLVRADARFAELFARMPCRPFEHLARVDPFQTLANSILGQQISWLAARAIAHRFIRLFDPSLPERPPEHSSSITFFPTARQVAQTDVTTLRGAGLSGRKAEYVLDLAARFADGRLSTEKLLRADDDALYEMLTAVRGIGRWTVDMFALFSLRRPDILPVGDLGVQRGVLRWHLALHSPTAHPLSISPAKLPRAPTEEPEGGAEASTSRLEEARGVTPDASSVPPAPATPARGKGKGRSRGTSGGGGVLPAPLTPSTAQTLSMHASGDPPPPLPAGLTAAGLAGRLDGKKKIKGALLTPGEMEALTDAWRPYRSLGVYYMWALAGPPK</sequence>
<dbReference type="InterPro" id="IPR003265">
    <property type="entry name" value="HhH-GPD_domain"/>
</dbReference>
<feature type="compositionally biased region" description="Low complexity" evidence="4">
    <location>
        <begin position="1"/>
        <end position="25"/>
    </location>
</feature>
<dbReference type="OrthoDB" id="415889at2759"/>
<feature type="compositionally biased region" description="Low complexity" evidence="4">
    <location>
        <begin position="62"/>
        <end position="80"/>
    </location>
</feature>
<dbReference type="OMA" id="GVYYMWS"/>
<dbReference type="GO" id="GO:0005634">
    <property type="term" value="C:nucleus"/>
    <property type="evidence" value="ECO:0007669"/>
    <property type="project" value="TreeGrafter"/>
</dbReference>
<dbReference type="EMBL" id="KB468146">
    <property type="protein sequence ID" value="PCH43456.1"/>
    <property type="molecule type" value="Genomic_DNA"/>
</dbReference>
<dbReference type="SMART" id="SM00478">
    <property type="entry name" value="ENDO3c"/>
    <property type="match status" value="1"/>
</dbReference>
<proteinExistence type="inferred from homology"/>
<feature type="compositionally biased region" description="Polar residues" evidence="4">
    <location>
        <begin position="365"/>
        <end position="374"/>
    </location>
</feature>
<accession>A0A2H3JMQ1</accession>
<feature type="region of interest" description="Disordered" evidence="4">
    <location>
        <begin position="1"/>
        <end position="88"/>
    </location>
</feature>
<dbReference type="Proteomes" id="UP000218811">
    <property type="component" value="Unassembled WGS sequence"/>
</dbReference>
<dbReference type="SUPFAM" id="SSF48150">
    <property type="entry name" value="DNA-glycosylase"/>
    <property type="match status" value="1"/>
</dbReference>
<dbReference type="InterPro" id="IPR051912">
    <property type="entry name" value="Alkylbase_DNA_Glycosylase/TA"/>
</dbReference>
<reference evidence="6 7" key="1">
    <citation type="journal article" date="2012" name="Science">
        <title>The Paleozoic origin of enzymatic lignin decomposition reconstructed from 31 fungal genomes.</title>
        <authorList>
            <person name="Floudas D."/>
            <person name="Binder M."/>
            <person name="Riley R."/>
            <person name="Barry K."/>
            <person name="Blanchette R.A."/>
            <person name="Henrissat B."/>
            <person name="Martinez A.T."/>
            <person name="Otillar R."/>
            <person name="Spatafora J.W."/>
            <person name="Yadav J.S."/>
            <person name="Aerts A."/>
            <person name="Benoit I."/>
            <person name="Boyd A."/>
            <person name="Carlson A."/>
            <person name="Copeland A."/>
            <person name="Coutinho P.M."/>
            <person name="de Vries R.P."/>
            <person name="Ferreira P."/>
            <person name="Findley K."/>
            <person name="Foster B."/>
            <person name="Gaskell J."/>
            <person name="Glotzer D."/>
            <person name="Gorecki P."/>
            <person name="Heitman J."/>
            <person name="Hesse C."/>
            <person name="Hori C."/>
            <person name="Igarashi K."/>
            <person name="Jurgens J.A."/>
            <person name="Kallen N."/>
            <person name="Kersten P."/>
            <person name="Kohler A."/>
            <person name="Kuees U."/>
            <person name="Kumar T.K.A."/>
            <person name="Kuo A."/>
            <person name="LaButti K."/>
            <person name="Larrondo L.F."/>
            <person name="Lindquist E."/>
            <person name="Ling A."/>
            <person name="Lombard V."/>
            <person name="Lucas S."/>
            <person name="Lundell T."/>
            <person name="Martin R."/>
            <person name="McLaughlin D.J."/>
            <person name="Morgenstern I."/>
            <person name="Morin E."/>
            <person name="Murat C."/>
            <person name="Nagy L.G."/>
            <person name="Nolan M."/>
            <person name="Ohm R.A."/>
            <person name="Patyshakuliyeva A."/>
            <person name="Rokas A."/>
            <person name="Ruiz-Duenas F.J."/>
            <person name="Sabat G."/>
            <person name="Salamov A."/>
            <person name="Samejima M."/>
            <person name="Schmutz J."/>
            <person name="Slot J.C."/>
            <person name="St John F."/>
            <person name="Stenlid J."/>
            <person name="Sun H."/>
            <person name="Sun S."/>
            <person name="Syed K."/>
            <person name="Tsang A."/>
            <person name="Wiebenga A."/>
            <person name="Young D."/>
            <person name="Pisabarro A."/>
            <person name="Eastwood D.C."/>
            <person name="Martin F."/>
            <person name="Cullen D."/>
            <person name="Grigoriev I.V."/>
            <person name="Hibbett D.S."/>
        </authorList>
    </citation>
    <scope>NUCLEOTIDE SEQUENCE [LARGE SCALE GENOMIC DNA]</scope>
    <source>
        <strain evidence="6 7">MD-104</strain>
    </source>
</reference>